<comment type="caution">
    <text evidence="4">The sequence shown here is derived from an EMBL/GenBank/DDBJ whole genome shotgun (WGS) entry which is preliminary data.</text>
</comment>
<dbReference type="GeneID" id="81625000"/>
<dbReference type="GO" id="GO:0016616">
    <property type="term" value="F:oxidoreductase activity, acting on the CH-OH group of donors, NAD or NADP as acceptor"/>
    <property type="evidence" value="ECO:0007669"/>
    <property type="project" value="TreeGrafter"/>
</dbReference>
<dbReference type="CDD" id="cd05227">
    <property type="entry name" value="AR_SDR_e"/>
    <property type="match status" value="1"/>
</dbReference>
<reference evidence="4" key="2">
    <citation type="journal article" date="2023" name="IMA Fungus">
        <title>Comparative genomic study of the Penicillium genus elucidates a diverse pangenome and 15 lateral gene transfer events.</title>
        <authorList>
            <person name="Petersen C."/>
            <person name="Sorensen T."/>
            <person name="Nielsen M.R."/>
            <person name="Sondergaard T.E."/>
            <person name="Sorensen J.L."/>
            <person name="Fitzpatrick D.A."/>
            <person name="Frisvad J.C."/>
            <person name="Nielsen K.L."/>
        </authorList>
    </citation>
    <scope>NUCLEOTIDE SEQUENCE</scope>
    <source>
        <strain evidence="4">IBT 30728</strain>
    </source>
</reference>
<dbReference type="Pfam" id="PF01370">
    <property type="entry name" value="Epimerase"/>
    <property type="match status" value="1"/>
</dbReference>
<gene>
    <name evidence="4" type="ORF">N7539_005149</name>
</gene>
<dbReference type="InterPro" id="IPR001509">
    <property type="entry name" value="Epimerase_deHydtase"/>
</dbReference>
<dbReference type="InterPro" id="IPR050425">
    <property type="entry name" value="NAD(P)_dehydrat-like"/>
</dbReference>
<evidence type="ECO:0000259" key="3">
    <source>
        <dbReference type="Pfam" id="PF01370"/>
    </source>
</evidence>
<protein>
    <submittedName>
        <fullName evidence="4">Ketoreductase azaE</fullName>
    </submittedName>
</protein>
<evidence type="ECO:0000313" key="4">
    <source>
        <dbReference type="EMBL" id="KAJ5485161.1"/>
    </source>
</evidence>
<dbReference type="EMBL" id="JAPWDQ010000005">
    <property type="protein sequence ID" value="KAJ5485161.1"/>
    <property type="molecule type" value="Genomic_DNA"/>
</dbReference>
<dbReference type="FunFam" id="3.40.50.720:FF:000191">
    <property type="entry name" value="Methylglyoxal reductase (NADPH-dependent)"/>
    <property type="match status" value="1"/>
</dbReference>
<dbReference type="Gene3D" id="3.40.50.720">
    <property type="entry name" value="NAD(P)-binding Rossmann-like Domain"/>
    <property type="match status" value="2"/>
</dbReference>
<accession>A0A9X0BUT1</accession>
<evidence type="ECO:0000256" key="2">
    <source>
        <dbReference type="ARBA" id="ARBA00023445"/>
    </source>
</evidence>
<organism evidence="4 5">
    <name type="scientific">Penicillium diatomitis</name>
    <dbReference type="NCBI Taxonomy" id="2819901"/>
    <lineage>
        <taxon>Eukaryota</taxon>
        <taxon>Fungi</taxon>
        <taxon>Dikarya</taxon>
        <taxon>Ascomycota</taxon>
        <taxon>Pezizomycotina</taxon>
        <taxon>Eurotiomycetes</taxon>
        <taxon>Eurotiomycetidae</taxon>
        <taxon>Eurotiales</taxon>
        <taxon>Aspergillaceae</taxon>
        <taxon>Penicillium</taxon>
    </lineage>
</organism>
<proteinExistence type="inferred from homology"/>
<dbReference type="Proteomes" id="UP001148312">
    <property type="component" value="Unassembled WGS sequence"/>
</dbReference>
<evidence type="ECO:0000313" key="5">
    <source>
        <dbReference type="Proteomes" id="UP001148312"/>
    </source>
</evidence>
<dbReference type="PANTHER" id="PTHR10366:SF564">
    <property type="entry name" value="STEROL-4-ALPHA-CARBOXYLATE 3-DEHYDROGENASE, DECARBOXYLATING"/>
    <property type="match status" value="1"/>
</dbReference>
<dbReference type="AlphaFoldDB" id="A0A9X0BUT1"/>
<dbReference type="RefSeq" id="XP_056789945.1">
    <property type="nucleotide sequence ID" value="XM_056934751.1"/>
</dbReference>
<name>A0A9X0BUT1_9EURO</name>
<keyword evidence="5" id="KW-1185">Reference proteome</keyword>
<sequence>MVKVLVTGGSGFIAAHVVDYLQQRGFDTVFTVRSDEKGKRILENHPDAPKERLSYVIVKDVAQDDAFDEAIKSDPPFDYVLHTASPFHFNVQDPVKDFLDPAIKGTTGILKAIKAYAPTVKRVVVTSSFAAIVNGKQHPKVYNEECWNPVTWEEAMDPANTYRASKVNKLITKGSTYEVTTVLIVAPVPQTFAEKAAWDFVEKENPNFDLVTINPPLVFGPIVSYLNSLDAINTSNQRMRNIVQGQFKDAIPPTGMWLFVDVRDVALAHVRAIEVAEAGGKRFLVAAGFFSNKVLVEAVRETHPELESKLPSKDYPDDFPSELYEIDNSQSKKILGMEYRPLKATVADTVKSLQDVGA</sequence>
<evidence type="ECO:0000256" key="1">
    <source>
        <dbReference type="ARBA" id="ARBA00023002"/>
    </source>
</evidence>
<feature type="domain" description="NAD-dependent epimerase/dehydratase" evidence="3">
    <location>
        <begin position="4"/>
        <end position="167"/>
    </location>
</feature>
<reference evidence="4" key="1">
    <citation type="submission" date="2022-12" db="EMBL/GenBank/DDBJ databases">
        <authorList>
            <person name="Petersen C."/>
        </authorList>
    </citation>
    <scope>NUCLEOTIDE SEQUENCE</scope>
    <source>
        <strain evidence="4">IBT 30728</strain>
    </source>
</reference>
<comment type="similarity">
    <text evidence="2">Belongs to the NAD(P)-dependent epimerase/dehydratase family. Dihydroflavonol-4-reductase subfamily.</text>
</comment>
<dbReference type="InterPro" id="IPR036291">
    <property type="entry name" value="NAD(P)-bd_dom_sf"/>
</dbReference>
<dbReference type="SUPFAM" id="SSF51735">
    <property type="entry name" value="NAD(P)-binding Rossmann-fold domains"/>
    <property type="match status" value="1"/>
</dbReference>
<keyword evidence="1" id="KW-0560">Oxidoreductase</keyword>
<dbReference type="PANTHER" id="PTHR10366">
    <property type="entry name" value="NAD DEPENDENT EPIMERASE/DEHYDRATASE"/>
    <property type="match status" value="1"/>
</dbReference>